<dbReference type="InterPro" id="IPR017972">
    <property type="entry name" value="Cyt_P450_CS"/>
</dbReference>
<evidence type="ECO:0000256" key="2">
    <source>
        <dbReference type="ARBA" id="ARBA00005179"/>
    </source>
</evidence>
<evidence type="ECO:0000256" key="7">
    <source>
        <dbReference type="ARBA" id="ARBA00023004"/>
    </source>
</evidence>
<evidence type="ECO:0000256" key="4">
    <source>
        <dbReference type="ARBA" id="ARBA00022617"/>
    </source>
</evidence>
<gene>
    <name evidence="11" type="ORF">L227DRAFT_596071</name>
</gene>
<comment type="cofactor">
    <cofactor evidence="1 9">
        <name>heme</name>
        <dbReference type="ChEBI" id="CHEBI:30413"/>
    </cofactor>
</comment>
<name>A0A5C2RUM4_9APHY</name>
<evidence type="ECO:0000256" key="1">
    <source>
        <dbReference type="ARBA" id="ARBA00001971"/>
    </source>
</evidence>
<proteinExistence type="inferred from homology"/>
<keyword evidence="8 10" id="KW-0503">Monooxygenase</keyword>
<dbReference type="EMBL" id="ML122308">
    <property type="protein sequence ID" value="RPD54275.1"/>
    <property type="molecule type" value="Genomic_DNA"/>
</dbReference>
<dbReference type="Proteomes" id="UP000313359">
    <property type="component" value="Unassembled WGS sequence"/>
</dbReference>
<dbReference type="PANTHER" id="PTHR24305">
    <property type="entry name" value="CYTOCHROME P450"/>
    <property type="match status" value="1"/>
</dbReference>
<evidence type="ECO:0000256" key="3">
    <source>
        <dbReference type="ARBA" id="ARBA00010617"/>
    </source>
</evidence>
<dbReference type="Pfam" id="PF00067">
    <property type="entry name" value="p450"/>
    <property type="match status" value="1"/>
</dbReference>
<dbReference type="PRINTS" id="PR00463">
    <property type="entry name" value="EP450I"/>
</dbReference>
<comment type="pathway">
    <text evidence="2">Secondary metabolite biosynthesis.</text>
</comment>
<dbReference type="STRING" id="1328759.A0A5C2RUM4"/>
<keyword evidence="12" id="KW-1185">Reference proteome</keyword>
<accession>A0A5C2RUM4</accession>
<organism evidence="11 12">
    <name type="scientific">Lentinus tigrinus ALCF2SS1-6</name>
    <dbReference type="NCBI Taxonomy" id="1328759"/>
    <lineage>
        <taxon>Eukaryota</taxon>
        <taxon>Fungi</taxon>
        <taxon>Dikarya</taxon>
        <taxon>Basidiomycota</taxon>
        <taxon>Agaricomycotina</taxon>
        <taxon>Agaricomycetes</taxon>
        <taxon>Polyporales</taxon>
        <taxon>Polyporaceae</taxon>
        <taxon>Lentinus</taxon>
    </lineage>
</organism>
<dbReference type="AlphaFoldDB" id="A0A5C2RUM4"/>
<dbReference type="GO" id="GO:0020037">
    <property type="term" value="F:heme binding"/>
    <property type="evidence" value="ECO:0007669"/>
    <property type="project" value="InterPro"/>
</dbReference>
<comment type="similarity">
    <text evidence="3 10">Belongs to the cytochrome P450 family.</text>
</comment>
<dbReference type="InterPro" id="IPR001128">
    <property type="entry name" value="Cyt_P450"/>
</dbReference>
<evidence type="ECO:0000313" key="11">
    <source>
        <dbReference type="EMBL" id="RPD54275.1"/>
    </source>
</evidence>
<dbReference type="OrthoDB" id="1470350at2759"/>
<reference evidence="11" key="1">
    <citation type="journal article" date="2018" name="Genome Biol. Evol.">
        <title>Genomics and development of Lentinus tigrinus, a white-rot wood-decaying mushroom with dimorphic fruiting bodies.</title>
        <authorList>
            <person name="Wu B."/>
            <person name="Xu Z."/>
            <person name="Knudson A."/>
            <person name="Carlson A."/>
            <person name="Chen N."/>
            <person name="Kovaka S."/>
            <person name="LaButti K."/>
            <person name="Lipzen A."/>
            <person name="Pennachio C."/>
            <person name="Riley R."/>
            <person name="Schakwitz W."/>
            <person name="Umezawa K."/>
            <person name="Ohm R.A."/>
            <person name="Grigoriev I.V."/>
            <person name="Nagy L.G."/>
            <person name="Gibbons J."/>
            <person name="Hibbett D."/>
        </authorList>
    </citation>
    <scope>NUCLEOTIDE SEQUENCE [LARGE SCALE GENOMIC DNA]</scope>
    <source>
        <strain evidence="11">ALCF2SS1-6</strain>
    </source>
</reference>
<feature type="binding site" description="axial binding residue" evidence="9">
    <location>
        <position position="420"/>
    </location>
    <ligand>
        <name>heme</name>
        <dbReference type="ChEBI" id="CHEBI:30413"/>
    </ligand>
    <ligandPart>
        <name>Fe</name>
        <dbReference type="ChEBI" id="CHEBI:18248"/>
    </ligandPart>
</feature>
<dbReference type="SUPFAM" id="SSF48264">
    <property type="entry name" value="Cytochrome P450"/>
    <property type="match status" value="1"/>
</dbReference>
<dbReference type="GO" id="GO:0005506">
    <property type="term" value="F:iron ion binding"/>
    <property type="evidence" value="ECO:0007669"/>
    <property type="project" value="InterPro"/>
</dbReference>
<keyword evidence="7 9" id="KW-0408">Iron</keyword>
<dbReference type="GO" id="GO:0004497">
    <property type="term" value="F:monooxygenase activity"/>
    <property type="evidence" value="ECO:0007669"/>
    <property type="project" value="UniProtKB-KW"/>
</dbReference>
<keyword evidence="4 9" id="KW-0349">Heme</keyword>
<evidence type="ECO:0000256" key="9">
    <source>
        <dbReference type="PIRSR" id="PIRSR602401-1"/>
    </source>
</evidence>
<evidence type="ECO:0000256" key="10">
    <source>
        <dbReference type="RuleBase" id="RU000461"/>
    </source>
</evidence>
<dbReference type="PROSITE" id="PS00086">
    <property type="entry name" value="CYTOCHROME_P450"/>
    <property type="match status" value="1"/>
</dbReference>
<dbReference type="PANTHER" id="PTHR24305:SF166">
    <property type="entry name" value="CYTOCHROME P450 12A4, MITOCHONDRIAL-RELATED"/>
    <property type="match status" value="1"/>
</dbReference>
<sequence length="490" mass="56099">MNPLPFSPSVLDVFLLASCLLCFGVYRHLRVPPHLQHIPKVPLLPLLFSYFSGEVEEQRVKRLVLPFARRMQTDVVLVYCLGDWMVQVLEAKLGKQLLENPNVWKQRQSQDMLLWRLIGNDNVFMSNGEMAKRHLRVVRTAIQQTMPVGMFADLARTVISLVGDGGRVRWDDYANRYTLDAFGRGVVGYDFEALTKPLGSFVQRYQEVMAAIASPAYVVLPVLERWLPRWRVQRMIDSFVDDMCKIMVEKRQNPGNDVLTNMFKEPDMTEVEYRDNCIVMFVAGHDTTAGAISSVVYFLARYPQIQAKVREEVLAVLGDEDPRVDHFLRTPYLNAVLRESMRHNTPSNATLPRICDTPVQIGPYTIPPNTPMVLNMCAAHHNQTVWSSPDVFDPQRFLDDAEKESTPSSWVTFGIGPRKCLARNFSMYEQRVLVSMLLREYRWTLPDDSVHRDYLKNGFQAFALSLPEDLYIDFTRLTTGELKGGSPDAL</sequence>
<evidence type="ECO:0000313" key="12">
    <source>
        <dbReference type="Proteomes" id="UP000313359"/>
    </source>
</evidence>
<dbReference type="InterPro" id="IPR002401">
    <property type="entry name" value="Cyt_P450_E_grp-I"/>
</dbReference>
<evidence type="ECO:0000256" key="8">
    <source>
        <dbReference type="ARBA" id="ARBA00023033"/>
    </source>
</evidence>
<keyword evidence="6 10" id="KW-0560">Oxidoreductase</keyword>
<protein>
    <submittedName>
        <fullName evidence="11">Cytochrome P450</fullName>
    </submittedName>
</protein>
<evidence type="ECO:0000256" key="5">
    <source>
        <dbReference type="ARBA" id="ARBA00022723"/>
    </source>
</evidence>
<evidence type="ECO:0000256" key="6">
    <source>
        <dbReference type="ARBA" id="ARBA00023002"/>
    </source>
</evidence>
<keyword evidence="5 9" id="KW-0479">Metal-binding</keyword>
<dbReference type="InterPro" id="IPR036396">
    <property type="entry name" value="Cyt_P450_sf"/>
</dbReference>
<dbReference type="PRINTS" id="PR00385">
    <property type="entry name" value="P450"/>
</dbReference>
<dbReference type="GO" id="GO:0016705">
    <property type="term" value="F:oxidoreductase activity, acting on paired donors, with incorporation or reduction of molecular oxygen"/>
    <property type="evidence" value="ECO:0007669"/>
    <property type="project" value="InterPro"/>
</dbReference>
<dbReference type="InterPro" id="IPR050121">
    <property type="entry name" value="Cytochrome_P450_monoxygenase"/>
</dbReference>
<dbReference type="Gene3D" id="1.10.630.10">
    <property type="entry name" value="Cytochrome P450"/>
    <property type="match status" value="1"/>
</dbReference>